<keyword evidence="1" id="KW-0678">Repressor</keyword>
<dbReference type="PROSITE" id="PS00552">
    <property type="entry name" value="HTH_MERR_1"/>
    <property type="match status" value="1"/>
</dbReference>
<dbReference type="GO" id="GO:0003700">
    <property type="term" value="F:DNA-binding transcription factor activity"/>
    <property type="evidence" value="ECO:0007669"/>
    <property type="project" value="InterPro"/>
</dbReference>
<organism evidence="6 7">
    <name type="scientific">Actinomycetospora cinnamomea</name>
    <dbReference type="NCBI Taxonomy" id="663609"/>
    <lineage>
        <taxon>Bacteria</taxon>
        <taxon>Bacillati</taxon>
        <taxon>Actinomycetota</taxon>
        <taxon>Actinomycetes</taxon>
        <taxon>Pseudonocardiales</taxon>
        <taxon>Pseudonocardiaceae</taxon>
        <taxon>Actinomycetospora</taxon>
    </lineage>
</organism>
<dbReference type="PROSITE" id="PS50937">
    <property type="entry name" value="HTH_MERR_2"/>
    <property type="match status" value="1"/>
</dbReference>
<dbReference type="AlphaFoldDB" id="A0A2U1E8U6"/>
<reference evidence="6 7" key="1">
    <citation type="submission" date="2018-04" db="EMBL/GenBank/DDBJ databases">
        <title>Genomic Encyclopedia of Type Strains, Phase IV (KMG-IV): sequencing the most valuable type-strain genomes for metagenomic binning, comparative biology and taxonomic classification.</title>
        <authorList>
            <person name="Goeker M."/>
        </authorList>
    </citation>
    <scope>NUCLEOTIDE SEQUENCE [LARGE SCALE GENOMIC DNA]</scope>
    <source>
        <strain evidence="6 7">DSM 45771</strain>
    </source>
</reference>
<dbReference type="RefSeq" id="WP_116711360.1">
    <property type="nucleotide sequence ID" value="NZ_QEKW01000030.1"/>
</dbReference>
<dbReference type="GO" id="GO:0003677">
    <property type="term" value="F:DNA binding"/>
    <property type="evidence" value="ECO:0007669"/>
    <property type="project" value="UniProtKB-KW"/>
</dbReference>
<dbReference type="Pfam" id="PF13411">
    <property type="entry name" value="MerR_1"/>
    <property type="match status" value="1"/>
</dbReference>
<keyword evidence="3" id="KW-0238">DNA-binding</keyword>
<evidence type="ECO:0000259" key="5">
    <source>
        <dbReference type="PROSITE" id="PS50937"/>
    </source>
</evidence>
<name>A0A2U1E8U6_9PSEU</name>
<dbReference type="SMART" id="SM00422">
    <property type="entry name" value="HTH_MERR"/>
    <property type="match status" value="1"/>
</dbReference>
<dbReference type="EMBL" id="QEKW01000030">
    <property type="protein sequence ID" value="PVY96361.1"/>
    <property type="molecule type" value="Genomic_DNA"/>
</dbReference>
<keyword evidence="4" id="KW-0804">Transcription</keyword>
<evidence type="ECO:0000256" key="3">
    <source>
        <dbReference type="ARBA" id="ARBA00023125"/>
    </source>
</evidence>
<feature type="domain" description="HTH merR-type" evidence="5">
    <location>
        <begin position="6"/>
        <end position="75"/>
    </location>
</feature>
<comment type="caution">
    <text evidence="6">The sequence shown here is derived from an EMBL/GenBank/DDBJ whole genome shotgun (WGS) entry which is preliminary data.</text>
</comment>
<protein>
    <submittedName>
        <fullName evidence="6">MerR family transcriptional regulator</fullName>
    </submittedName>
</protein>
<dbReference type="PANTHER" id="PTHR30204">
    <property type="entry name" value="REDOX-CYCLING DRUG-SENSING TRANSCRIPTIONAL ACTIVATOR SOXR"/>
    <property type="match status" value="1"/>
</dbReference>
<accession>A0A2U1E8U6</accession>
<evidence type="ECO:0000256" key="1">
    <source>
        <dbReference type="ARBA" id="ARBA00022491"/>
    </source>
</evidence>
<keyword evidence="2" id="KW-0805">Transcription regulation</keyword>
<evidence type="ECO:0000313" key="7">
    <source>
        <dbReference type="Proteomes" id="UP000245639"/>
    </source>
</evidence>
<evidence type="ECO:0000313" key="6">
    <source>
        <dbReference type="EMBL" id="PVY96361.1"/>
    </source>
</evidence>
<dbReference type="InterPro" id="IPR000551">
    <property type="entry name" value="MerR-type_HTH_dom"/>
</dbReference>
<dbReference type="Proteomes" id="UP000245639">
    <property type="component" value="Unassembled WGS sequence"/>
</dbReference>
<sequence length="139" mass="14956">MMGPSGLTAGQAAAAAGVSRKAMRIYEDRGLVVPLCRTAAGYRLFGQDEVDTLRFIRRARVLGLKLDDIADILAEHRRGGPVCPTVKGRLVERVREIDKAIDDLAALRRCLIEAVGECAEVTSQDRAAVCPVIEGAEVP</sequence>
<evidence type="ECO:0000256" key="4">
    <source>
        <dbReference type="ARBA" id="ARBA00023163"/>
    </source>
</evidence>
<dbReference type="InterPro" id="IPR047057">
    <property type="entry name" value="MerR_fam"/>
</dbReference>
<dbReference type="OrthoDB" id="9802039at2"/>
<evidence type="ECO:0000256" key="2">
    <source>
        <dbReference type="ARBA" id="ARBA00023015"/>
    </source>
</evidence>
<dbReference type="Gene3D" id="1.10.1660.10">
    <property type="match status" value="1"/>
</dbReference>
<gene>
    <name evidence="6" type="ORF">C8D89_13011</name>
</gene>
<dbReference type="PRINTS" id="PR00040">
    <property type="entry name" value="HTHMERR"/>
</dbReference>
<dbReference type="SUPFAM" id="SSF46955">
    <property type="entry name" value="Putative DNA-binding domain"/>
    <property type="match status" value="1"/>
</dbReference>
<dbReference type="InterPro" id="IPR009061">
    <property type="entry name" value="DNA-bd_dom_put_sf"/>
</dbReference>
<dbReference type="PANTHER" id="PTHR30204:SF69">
    <property type="entry name" value="MERR-FAMILY TRANSCRIPTIONAL REGULATOR"/>
    <property type="match status" value="1"/>
</dbReference>
<proteinExistence type="predicted"/>
<keyword evidence="7" id="KW-1185">Reference proteome</keyword>